<keyword evidence="3" id="KW-1185">Reference proteome</keyword>
<comment type="similarity">
    <text evidence="1">Belongs to the UPF0502 family.</text>
</comment>
<dbReference type="SUPFAM" id="SSF46785">
    <property type="entry name" value="Winged helix' DNA-binding domain"/>
    <property type="match status" value="2"/>
</dbReference>
<dbReference type="InterPro" id="IPR036388">
    <property type="entry name" value="WH-like_DNA-bd_sf"/>
</dbReference>
<gene>
    <name evidence="2" type="ORF">HNQ58_001930</name>
</gene>
<dbReference type="AlphaFoldDB" id="A0A7W8DF24"/>
<evidence type="ECO:0000313" key="3">
    <source>
        <dbReference type="Proteomes" id="UP000519004"/>
    </source>
</evidence>
<dbReference type="PANTHER" id="PTHR38768">
    <property type="entry name" value="UPF0502 PROTEIN YCEH"/>
    <property type="match status" value="1"/>
</dbReference>
<proteinExistence type="inferred from homology"/>
<name>A0A7W8DF24_9GAMM</name>
<dbReference type="PANTHER" id="PTHR38768:SF1">
    <property type="entry name" value="UPF0502 PROTEIN YCEH"/>
    <property type="match status" value="1"/>
</dbReference>
<dbReference type="Pfam" id="PF04337">
    <property type="entry name" value="DUF480"/>
    <property type="match status" value="1"/>
</dbReference>
<evidence type="ECO:0000313" key="2">
    <source>
        <dbReference type="EMBL" id="MBB5016020.1"/>
    </source>
</evidence>
<dbReference type="InterPro" id="IPR036390">
    <property type="entry name" value="WH_DNA-bd_sf"/>
</dbReference>
<dbReference type="Gene3D" id="1.10.10.10">
    <property type="entry name" value="Winged helix-like DNA-binding domain superfamily/Winged helix DNA-binding domain"/>
    <property type="match status" value="2"/>
</dbReference>
<sequence length="218" mass="23762">MSEDSIALPDPLDPVEARLLGCLIEKEATTPDAYPLTVNATVLAANQKTNREPVMALEPGEVGHALRRMERKGLVRAVDGGRATRYEHCAARAWSLTTRQQALLALLLLRGPQTAGELLLRSERLASFTDLDEVRHTLDRLMQRSPALVVNLGRAPGQREDRYMHLLCGPVSAELLGRRDEEAAGSDGALAERVAMLETALEALRAEVATLRARLGAD</sequence>
<dbReference type="InterPro" id="IPR007432">
    <property type="entry name" value="DUF480"/>
</dbReference>
<dbReference type="HAMAP" id="MF_01584">
    <property type="entry name" value="UPF0502"/>
    <property type="match status" value="1"/>
</dbReference>
<evidence type="ECO:0000256" key="1">
    <source>
        <dbReference type="HAMAP-Rule" id="MF_01584"/>
    </source>
</evidence>
<comment type="caution">
    <text evidence="2">The sequence shown here is derived from an EMBL/GenBank/DDBJ whole genome shotgun (WGS) entry which is preliminary data.</text>
</comment>
<dbReference type="Proteomes" id="UP000519004">
    <property type="component" value="Unassembled WGS sequence"/>
</dbReference>
<protein>
    <submittedName>
        <fullName evidence="2">Uncharacterized protein</fullName>
    </submittedName>
</protein>
<dbReference type="EMBL" id="JACHHX010000013">
    <property type="protein sequence ID" value="MBB5016020.1"/>
    <property type="molecule type" value="Genomic_DNA"/>
</dbReference>
<reference evidence="2 3" key="1">
    <citation type="submission" date="2020-08" db="EMBL/GenBank/DDBJ databases">
        <title>Genomic Encyclopedia of Type Strains, Phase IV (KMG-IV): sequencing the most valuable type-strain genomes for metagenomic binning, comparative biology and taxonomic classification.</title>
        <authorList>
            <person name="Goeker M."/>
        </authorList>
    </citation>
    <scope>NUCLEOTIDE SEQUENCE [LARGE SCALE GENOMIC DNA]</scope>
    <source>
        <strain evidence="2 3">DSM 25897</strain>
    </source>
</reference>
<accession>A0A7W8DF24</accession>
<dbReference type="RefSeq" id="WP_183948694.1">
    <property type="nucleotide sequence ID" value="NZ_JACHHX010000013.1"/>
</dbReference>
<organism evidence="2 3">
    <name type="scientific">Rehaibacterium terrae</name>
    <dbReference type="NCBI Taxonomy" id="1341696"/>
    <lineage>
        <taxon>Bacteria</taxon>
        <taxon>Pseudomonadati</taxon>
        <taxon>Pseudomonadota</taxon>
        <taxon>Gammaproteobacteria</taxon>
        <taxon>Lysobacterales</taxon>
        <taxon>Lysobacteraceae</taxon>
        <taxon>Rehaibacterium</taxon>
    </lineage>
</organism>